<evidence type="ECO:0000313" key="2">
    <source>
        <dbReference type="EMBL" id="PEN06593.1"/>
    </source>
</evidence>
<evidence type="ECO:0000313" key="3">
    <source>
        <dbReference type="Proteomes" id="UP000221024"/>
    </source>
</evidence>
<dbReference type="Proteomes" id="UP000221024">
    <property type="component" value="Unassembled WGS sequence"/>
</dbReference>
<organism evidence="2 3">
    <name type="scientific">Longimonas halophila</name>
    <dbReference type="NCBI Taxonomy" id="1469170"/>
    <lineage>
        <taxon>Bacteria</taxon>
        <taxon>Pseudomonadati</taxon>
        <taxon>Rhodothermota</taxon>
        <taxon>Rhodothermia</taxon>
        <taxon>Rhodothermales</taxon>
        <taxon>Salisaetaceae</taxon>
        <taxon>Longimonas</taxon>
    </lineage>
</organism>
<evidence type="ECO:0000256" key="1">
    <source>
        <dbReference type="SAM" id="Phobius"/>
    </source>
</evidence>
<feature type="transmembrane region" description="Helical" evidence="1">
    <location>
        <begin position="6"/>
        <end position="35"/>
    </location>
</feature>
<protein>
    <recommendedName>
        <fullName evidence="4">4-hydroxybenzoate octaprenyltransferase</fullName>
    </recommendedName>
</protein>
<feature type="transmembrane region" description="Helical" evidence="1">
    <location>
        <begin position="71"/>
        <end position="89"/>
    </location>
</feature>
<keyword evidence="1" id="KW-0812">Transmembrane</keyword>
<keyword evidence="1" id="KW-1133">Transmembrane helix</keyword>
<reference evidence="2 3" key="1">
    <citation type="submission" date="2017-10" db="EMBL/GenBank/DDBJ databases">
        <title>Draft genome of Longimonas halophila.</title>
        <authorList>
            <person name="Goh K.M."/>
            <person name="Shamsir M.S."/>
            <person name="Lim S.W."/>
        </authorList>
    </citation>
    <scope>NUCLEOTIDE SEQUENCE [LARGE SCALE GENOMIC DNA]</scope>
    <source>
        <strain evidence="2 3">KCTC 42399</strain>
    </source>
</reference>
<accession>A0A2H3NNM4</accession>
<feature type="transmembrane region" description="Helical" evidence="1">
    <location>
        <begin position="95"/>
        <end position="113"/>
    </location>
</feature>
<feature type="transmembrane region" description="Helical" evidence="1">
    <location>
        <begin position="255"/>
        <end position="274"/>
    </location>
</feature>
<name>A0A2H3NNM4_9BACT</name>
<dbReference type="EMBL" id="PDEP01000008">
    <property type="protein sequence ID" value="PEN06593.1"/>
    <property type="molecule type" value="Genomic_DNA"/>
</dbReference>
<evidence type="ECO:0008006" key="4">
    <source>
        <dbReference type="Google" id="ProtNLM"/>
    </source>
</evidence>
<feature type="transmembrane region" description="Helical" evidence="1">
    <location>
        <begin position="203"/>
        <end position="221"/>
    </location>
</feature>
<dbReference type="AlphaFoldDB" id="A0A2H3NNM4"/>
<keyword evidence="3" id="KW-1185">Reference proteome</keyword>
<sequence>MRSDPLVVAGIAAALIGSTYVLTGLPVSGTVLLGVPAGVALVYRFDRTSPAAVEDARTHGARRRWMDRHHVYIRFTTTLYVLLAVWAFWNLAPLTQAAAAGFAGMGALYVWPIRGWRFKHIGSAKTLAVAGAWSLGVVGLPVLEGVSTVGVAGSMWEALGLACYRMGWLLPNLLCSDWADRAADHAAGLETLPQSWSVRQVRTVAASCAGGAALAAAVLALTTGRPVWMAEALAAALLALGGARCPVHPGPTYRLALDLYMAVPGLIALLAVWVTG</sequence>
<proteinExistence type="predicted"/>
<gene>
    <name evidence="2" type="ORF">CRI93_09960</name>
</gene>
<comment type="caution">
    <text evidence="2">The sequence shown here is derived from an EMBL/GenBank/DDBJ whole genome shotgun (WGS) entry which is preliminary data.</text>
</comment>
<keyword evidence="1" id="KW-0472">Membrane</keyword>